<feature type="domain" description="Polysaccharide pyruvyl transferase" evidence="1">
    <location>
        <begin position="34"/>
        <end position="240"/>
    </location>
</feature>
<organism evidence="2 3">
    <name type="scientific">Hydrogenispora ethanolica</name>
    <dbReference type="NCBI Taxonomy" id="1082276"/>
    <lineage>
        <taxon>Bacteria</taxon>
        <taxon>Bacillati</taxon>
        <taxon>Bacillota</taxon>
        <taxon>Hydrogenispora</taxon>
    </lineage>
</organism>
<evidence type="ECO:0000313" key="2">
    <source>
        <dbReference type="EMBL" id="TCL70749.1"/>
    </source>
</evidence>
<protein>
    <submittedName>
        <fullName evidence="2">Polysaccharide pyruvyl transferase</fullName>
    </submittedName>
</protein>
<sequence length="301" mass="34731">MLIKHNSIKQKKMRKSGIKNDETLFFEKHHSAIREFQKQLKIGHKSRQFFETVILGSDEIWNIRNLGCRPLPILYGLGINAGKVIAYAPSLGKTKYWQFVIFPYTIFGIKKLQSIGVRDSNTFDAISKLSKLSLEYVVDPTFLIDYSQILPPVEYSNYVLIYSYGLDENEKGIITKYAKGEEKIIISTGTYLEWADLNLTPSPFEWISLIKNADYFFTNTFHGTVFAIITNQQFISFGSHSDKVVDLLKSLGLIERNQNASDGYDQIFKFIKKSIKYEDVSPFLEEKVKNSKKFLNEALRR</sequence>
<evidence type="ECO:0000313" key="3">
    <source>
        <dbReference type="Proteomes" id="UP000295008"/>
    </source>
</evidence>
<dbReference type="AlphaFoldDB" id="A0A4R1RW99"/>
<proteinExistence type="predicted"/>
<dbReference type="Pfam" id="PF04230">
    <property type="entry name" value="PS_pyruv_trans"/>
    <property type="match status" value="1"/>
</dbReference>
<dbReference type="EMBL" id="SLUN01000009">
    <property type="protein sequence ID" value="TCL70749.1"/>
    <property type="molecule type" value="Genomic_DNA"/>
</dbReference>
<keyword evidence="2" id="KW-0808">Transferase</keyword>
<comment type="caution">
    <text evidence="2">The sequence shown here is derived from an EMBL/GenBank/DDBJ whole genome shotgun (WGS) entry which is preliminary data.</text>
</comment>
<accession>A0A4R1RW99</accession>
<keyword evidence="3" id="KW-1185">Reference proteome</keyword>
<dbReference type="InterPro" id="IPR007345">
    <property type="entry name" value="Polysacch_pyruvyl_Trfase"/>
</dbReference>
<name>A0A4R1RW99_HYDET</name>
<dbReference type="GO" id="GO:0016740">
    <property type="term" value="F:transferase activity"/>
    <property type="evidence" value="ECO:0007669"/>
    <property type="project" value="UniProtKB-KW"/>
</dbReference>
<gene>
    <name evidence="2" type="ORF">EDC14_100966</name>
</gene>
<evidence type="ECO:0000259" key="1">
    <source>
        <dbReference type="Pfam" id="PF04230"/>
    </source>
</evidence>
<reference evidence="2 3" key="1">
    <citation type="submission" date="2019-03" db="EMBL/GenBank/DDBJ databases">
        <title>Genomic Encyclopedia of Type Strains, Phase IV (KMG-IV): sequencing the most valuable type-strain genomes for metagenomic binning, comparative biology and taxonomic classification.</title>
        <authorList>
            <person name="Goeker M."/>
        </authorList>
    </citation>
    <scope>NUCLEOTIDE SEQUENCE [LARGE SCALE GENOMIC DNA]</scope>
    <source>
        <strain evidence="2 3">LX-B</strain>
    </source>
</reference>
<dbReference type="Proteomes" id="UP000295008">
    <property type="component" value="Unassembled WGS sequence"/>
</dbReference>